<evidence type="ECO:0000313" key="2">
    <source>
        <dbReference type="EMBL" id="VWB88488.1"/>
    </source>
</evidence>
<dbReference type="InterPro" id="IPR021225">
    <property type="entry name" value="Tlde1_dom"/>
</dbReference>
<reference evidence="2 3" key="1">
    <citation type="submission" date="2019-09" db="EMBL/GenBank/DDBJ databases">
        <authorList>
            <person name="Depoorter E."/>
        </authorList>
    </citation>
    <scope>NUCLEOTIDE SEQUENCE [LARGE SCALE GENOMIC DNA]</scope>
    <source>
        <strain evidence="2">LMG 24064</strain>
    </source>
</reference>
<dbReference type="EMBL" id="CABVPL010000034">
    <property type="protein sequence ID" value="VWB88488.1"/>
    <property type="molecule type" value="Genomic_DNA"/>
</dbReference>
<evidence type="ECO:0000259" key="1">
    <source>
        <dbReference type="Pfam" id="PF10908"/>
    </source>
</evidence>
<sequence length="84" mass="9460">MRNCKFSLNDEPMSAFEIDGRKFPAFSGLTPHINKRSQQCLKAYGPIPLGTYYIVDRQSGGRLGRFHDLGSGKSNWFALYAVDD</sequence>
<evidence type="ECO:0000313" key="3">
    <source>
        <dbReference type="Proteomes" id="UP000494222"/>
    </source>
</evidence>
<protein>
    <recommendedName>
        <fullName evidence="1">Tlde1 domain-containing protein</fullName>
    </recommendedName>
</protein>
<feature type="domain" description="Tlde1" evidence="1">
    <location>
        <begin position="22"/>
        <end position="82"/>
    </location>
</feature>
<dbReference type="Proteomes" id="UP000494222">
    <property type="component" value="Unassembled WGS sequence"/>
</dbReference>
<dbReference type="Pfam" id="PF10908">
    <property type="entry name" value="Tlde1_dom"/>
    <property type="match status" value="1"/>
</dbReference>
<gene>
    <name evidence="2" type="ORF">BLA24064_04194</name>
</gene>
<name>A0A6P2NAD5_9BURK</name>
<accession>A0A6P2NAD5</accession>
<proteinExistence type="predicted"/>
<dbReference type="AlphaFoldDB" id="A0A6P2NAD5"/>
<organism evidence="2 3">
    <name type="scientific">Burkholderia latens</name>
    <dbReference type="NCBI Taxonomy" id="488446"/>
    <lineage>
        <taxon>Bacteria</taxon>
        <taxon>Pseudomonadati</taxon>
        <taxon>Pseudomonadota</taxon>
        <taxon>Betaproteobacteria</taxon>
        <taxon>Burkholderiales</taxon>
        <taxon>Burkholderiaceae</taxon>
        <taxon>Burkholderia</taxon>
        <taxon>Burkholderia cepacia complex</taxon>
    </lineage>
</organism>